<dbReference type="InterPro" id="IPR003598">
    <property type="entry name" value="Ig_sub2"/>
</dbReference>
<keyword evidence="1" id="KW-0393">Immunoglobulin domain</keyword>
<dbReference type="InterPro" id="IPR013783">
    <property type="entry name" value="Ig-like_fold"/>
</dbReference>
<keyword evidence="3" id="KW-1185">Reference proteome</keyword>
<dbReference type="SMART" id="SM00408">
    <property type="entry name" value="IGc2"/>
    <property type="match status" value="1"/>
</dbReference>
<dbReference type="PANTHER" id="PTHR10075:SF14">
    <property type="entry name" value="CELL ADHESION MOLECULE DSCAM2-RELATED"/>
    <property type="match status" value="1"/>
</dbReference>
<accession>A0ABM1T6A5</accession>
<evidence type="ECO:0000256" key="1">
    <source>
        <dbReference type="ARBA" id="ARBA00023319"/>
    </source>
</evidence>
<gene>
    <name evidence="4" type="primary">LOC111087788</name>
</gene>
<feature type="domain" description="Ig-like" evidence="2">
    <location>
        <begin position="22"/>
        <end position="107"/>
    </location>
</feature>
<dbReference type="InterPro" id="IPR013098">
    <property type="entry name" value="Ig_I-set"/>
</dbReference>
<name>A0ABM1T6A5_LIMPO</name>
<evidence type="ECO:0000259" key="2">
    <source>
        <dbReference type="PROSITE" id="PS50835"/>
    </source>
</evidence>
<dbReference type="Gene3D" id="2.60.40.10">
    <property type="entry name" value="Immunoglobulins"/>
    <property type="match status" value="1"/>
</dbReference>
<reference evidence="4" key="1">
    <citation type="submission" date="2025-08" db="UniProtKB">
        <authorList>
            <consortium name="RefSeq"/>
        </authorList>
    </citation>
    <scope>IDENTIFICATION</scope>
    <source>
        <tissue evidence="4">Muscle</tissue>
    </source>
</reference>
<dbReference type="RefSeq" id="XP_022251411.1">
    <property type="nucleotide sequence ID" value="XM_022395703.1"/>
</dbReference>
<evidence type="ECO:0000313" key="3">
    <source>
        <dbReference type="Proteomes" id="UP000694941"/>
    </source>
</evidence>
<dbReference type="PROSITE" id="PS50835">
    <property type="entry name" value="IG_LIKE"/>
    <property type="match status" value="1"/>
</dbReference>
<dbReference type="InterPro" id="IPR036179">
    <property type="entry name" value="Ig-like_dom_sf"/>
</dbReference>
<evidence type="ECO:0000313" key="4">
    <source>
        <dbReference type="RefSeq" id="XP_022251411.1"/>
    </source>
</evidence>
<dbReference type="InterPro" id="IPR003599">
    <property type="entry name" value="Ig_sub"/>
</dbReference>
<dbReference type="SUPFAM" id="SSF48726">
    <property type="entry name" value="Immunoglobulin"/>
    <property type="match status" value="1"/>
</dbReference>
<dbReference type="PANTHER" id="PTHR10075">
    <property type="entry name" value="BASIGIN RELATED"/>
    <property type="match status" value="1"/>
</dbReference>
<dbReference type="GeneID" id="111087788"/>
<dbReference type="SMART" id="SM00409">
    <property type="entry name" value="IG"/>
    <property type="match status" value="1"/>
</dbReference>
<dbReference type="Proteomes" id="UP000694941">
    <property type="component" value="Unplaced"/>
</dbReference>
<organism evidence="3 4">
    <name type="scientific">Limulus polyphemus</name>
    <name type="common">Atlantic horseshoe crab</name>
    <dbReference type="NCBI Taxonomy" id="6850"/>
    <lineage>
        <taxon>Eukaryota</taxon>
        <taxon>Metazoa</taxon>
        <taxon>Ecdysozoa</taxon>
        <taxon>Arthropoda</taxon>
        <taxon>Chelicerata</taxon>
        <taxon>Merostomata</taxon>
        <taxon>Xiphosura</taxon>
        <taxon>Limulidae</taxon>
        <taxon>Limulus</taxon>
    </lineage>
</organism>
<dbReference type="Pfam" id="PF07679">
    <property type="entry name" value="I-set"/>
    <property type="match status" value="1"/>
</dbReference>
<dbReference type="InterPro" id="IPR007110">
    <property type="entry name" value="Ig-like_dom"/>
</dbReference>
<protein>
    <submittedName>
        <fullName evidence="4">Zwei Ig domain protein zig-2-like</fullName>
    </submittedName>
</protein>
<proteinExistence type="predicted"/>
<sequence length="114" mass="13197">MSKEGVVVKEPLCFKETLIGLPARIYMWTRFRFERQGNDVQLFCRSSELPESYVTWSRGEENAQLENGEKYMILNNGDLIIRDISWEDMGIYTCNARNAFGSDTALAFLYPVKI</sequence>